<evidence type="ECO:0000313" key="2">
    <source>
        <dbReference type="EMBL" id="KKN85474.1"/>
    </source>
</evidence>
<gene>
    <name evidence="2" type="ORF">LCGC14_0277930</name>
</gene>
<evidence type="ECO:0000256" key="1">
    <source>
        <dbReference type="SAM" id="MobiDB-lite"/>
    </source>
</evidence>
<reference evidence="2" key="1">
    <citation type="journal article" date="2015" name="Nature">
        <title>Complex archaea that bridge the gap between prokaryotes and eukaryotes.</title>
        <authorList>
            <person name="Spang A."/>
            <person name="Saw J.H."/>
            <person name="Jorgensen S.L."/>
            <person name="Zaremba-Niedzwiedzka K."/>
            <person name="Martijn J."/>
            <person name="Lind A.E."/>
            <person name="van Eijk R."/>
            <person name="Schleper C."/>
            <person name="Guy L."/>
            <person name="Ettema T.J."/>
        </authorList>
    </citation>
    <scope>NUCLEOTIDE SEQUENCE</scope>
</reference>
<comment type="caution">
    <text evidence="2">The sequence shown here is derived from an EMBL/GenBank/DDBJ whole genome shotgun (WGS) entry which is preliminary data.</text>
</comment>
<sequence>MAKRRIINSRRVARGAKFGGGSSSKYAEKIAQQKHGRYSENSPMSVHDGGIGLSVNETNRRRFDSHKKED</sequence>
<dbReference type="EMBL" id="LAZR01000158">
    <property type="protein sequence ID" value="KKN85474.1"/>
    <property type="molecule type" value="Genomic_DNA"/>
</dbReference>
<accession>A0A0F9U1P8</accession>
<dbReference type="AlphaFoldDB" id="A0A0F9U1P8"/>
<protein>
    <submittedName>
        <fullName evidence="2">Uncharacterized protein</fullName>
    </submittedName>
</protein>
<proteinExistence type="predicted"/>
<organism evidence="2">
    <name type="scientific">marine sediment metagenome</name>
    <dbReference type="NCBI Taxonomy" id="412755"/>
    <lineage>
        <taxon>unclassified sequences</taxon>
        <taxon>metagenomes</taxon>
        <taxon>ecological metagenomes</taxon>
    </lineage>
</organism>
<feature type="compositionally biased region" description="Basic residues" evidence="1">
    <location>
        <begin position="1"/>
        <end position="14"/>
    </location>
</feature>
<feature type="region of interest" description="Disordered" evidence="1">
    <location>
        <begin position="1"/>
        <end position="70"/>
    </location>
</feature>
<feature type="compositionally biased region" description="Basic and acidic residues" evidence="1">
    <location>
        <begin position="58"/>
        <end position="70"/>
    </location>
</feature>
<name>A0A0F9U1P8_9ZZZZ</name>